<dbReference type="AlphaFoldDB" id="A4QM82"/>
<geneLocation type="chloroplast" evidence="2"/>
<keyword evidence="2" id="KW-0934">Plastid</keyword>
<evidence type="ECO:0000313" key="2">
    <source>
        <dbReference type="EMBL" id="ABP35420.1"/>
    </source>
</evidence>
<reference evidence="2" key="1">
    <citation type="submission" date="2007-04" db="EMBL/GenBank/DDBJ databases">
        <authorList>
            <person name="Noh E.W."/>
            <person name="Lee J.S."/>
            <person name="Choi Y.I."/>
            <person name="Han M.S."/>
            <person name="Yi Y.S."/>
            <person name="Han S.U."/>
        </authorList>
    </citation>
    <scope>NUCLEOTIDE SEQUENCE</scope>
</reference>
<organism evidence="2">
    <name type="scientific">Pinus koraiensis</name>
    <name type="common">Korean pine</name>
    <dbReference type="NCBI Taxonomy" id="88728"/>
    <lineage>
        <taxon>Eukaryota</taxon>
        <taxon>Viridiplantae</taxon>
        <taxon>Streptophyta</taxon>
        <taxon>Embryophyta</taxon>
        <taxon>Tracheophyta</taxon>
        <taxon>Spermatophyta</taxon>
        <taxon>Pinopsida</taxon>
        <taxon>Pinidae</taxon>
        <taxon>Conifers I</taxon>
        <taxon>Pinales</taxon>
        <taxon>Pinaceae</taxon>
        <taxon>Pinus</taxon>
        <taxon>Pinus subgen. Strobus</taxon>
    </lineage>
</organism>
<dbReference type="EMBL" id="AY228468">
    <property type="protein sequence ID" value="ABP35420.1"/>
    <property type="molecule type" value="Genomic_DNA"/>
</dbReference>
<feature type="transmembrane region" description="Helical" evidence="1">
    <location>
        <begin position="12"/>
        <end position="37"/>
    </location>
</feature>
<keyword evidence="1" id="KW-0812">Transmembrane</keyword>
<name>A4QM82_PINKO</name>
<accession>A4QM82</accession>
<proteinExistence type="predicted"/>
<keyword evidence="2" id="KW-0150">Chloroplast</keyword>
<keyword evidence="1" id="KW-1133">Transmembrane helix</keyword>
<keyword evidence="1" id="KW-0472">Membrane</keyword>
<sequence length="47" mass="5549">MGTSLASDPILWFFIICIWSFIFRCSFCLGLQFNVLIQRPWVLARTH</sequence>
<protein>
    <submittedName>
        <fullName evidence="2">ORF47j</fullName>
    </submittedName>
</protein>
<evidence type="ECO:0000256" key="1">
    <source>
        <dbReference type="SAM" id="Phobius"/>
    </source>
</evidence>